<proteinExistence type="predicted"/>
<feature type="transmembrane region" description="Helical" evidence="6">
    <location>
        <begin position="126"/>
        <end position="143"/>
    </location>
</feature>
<protein>
    <submittedName>
        <fullName evidence="11">Unannotated protein</fullName>
    </submittedName>
</protein>
<feature type="transmembrane region" description="Helical" evidence="6">
    <location>
        <begin position="158"/>
        <end position="177"/>
    </location>
</feature>
<organism evidence="11">
    <name type="scientific">freshwater metagenome</name>
    <dbReference type="NCBI Taxonomy" id="449393"/>
    <lineage>
        <taxon>unclassified sequences</taxon>
        <taxon>metagenomes</taxon>
        <taxon>ecological metagenomes</taxon>
    </lineage>
</organism>
<accession>A0A6J7UN93</accession>
<evidence type="ECO:0000313" key="8">
    <source>
        <dbReference type="EMBL" id="CAB4727961.1"/>
    </source>
</evidence>
<dbReference type="EMBL" id="CAEZXX010000207">
    <property type="protein sequence ID" value="CAB4727961.1"/>
    <property type="molecule type" value="Genomic_DNA"/>
</dbReference>
<dbReference type="EMBL" id="CAFBQP010000098">
    <property type="protein sequence ID" value="CAB5067359.1"/>
    <property type="molecule type" value="Genomic_DNA"/>
</dbReference>
<evidence type="ECO:0000313" key="10">
    <source>
        <dbReference type="EMBL" id="CAB4885717.1"/>
    </source>
</evidence>
<evidence type="ECO:0000256" key="3">
    <source>
        <dbReference type="ARBA" id="ARBA00022692"/>
    </source>
</evidence>
<dbReference type="GO" id="GO:0005886">
    <property type="term" value="C:plasma membrane"/>
    <property type="evidence" value="ECO:0007669"/>
    <property type="project" value="UniProtKB-SubCell"/>
</dbReference>
<name>A0A6J7UN93_9ZZZZ</name>
<evidence type="ECO:0000259" key="7">
    <source>
        <dbReference type="Pfam" id="PF00482"/>
    </source>
</evidence>
<evidence type="ECO:0000313" key="9">
    <source>
        <dbReference type="EMBL" id="CAB4773282.1"/>
    </source>
</evidence>
<dbReference type="AlphaFoldDB" id="A0A6J7UN93"/>
<dbReference type="InterPro" id="IPR018076">
    <property type="entry name" value="T2SS_GspF_dom"/>
</dbReference>
<comment type="subcellular location">
    <subcellularLocation>
        <location evidence="1">Cell membrane</location>
        <topology evidence="1">Multi-pass membrane protein</topology>
    </subcellularLocation>
</comment>
<keyword evidence="5 6" id="KW-0472">Membrane</keyword>
<sequence length="185" mass="19696">MRHPVPSGRFADDVAPTLDHLARATAGGQTLRCALEGLTNSPKRPFASLLHNVMGAPQQSRPLHERLAALANDRLGAEATLALSTLELLARHGGPAPSTLDRAASAVRERRAAVAERRAQSAQARLSALVLSALPIAFCGWSLRADPRTAQFLLHTRAGLACLAGGFALNGLGWFWMRRLVGGTR</sequence>
<dbReference type="EMBL" id="CAEZYY010000065">
    <property type="protein sequence ID" value="CAB4773282.1"/>
    <property type="molecule type" value="Genomic_DNA"/>
</dbReference>
<dbReference type="PANTHER" id="PTHR35007:SF2">
    <property type="entry name" value="PILUS ASSEMBLE PROTEIN"/>
    <property type="match status" value="1"/>
</dbReference>
<dbReference type="PANTHER" id="PTHR35007">
    <property type="entry name" value="INTEGRAL MEMBRANE PROTEIN-RELATED"/>
    <property type="match status" value="1"/>
</dbReference>
<feature type="domain" description="Type II secretion system protein GspF" evidence="7">
    <location>
        <begin position="18"/>
        <end position="139"/>
    </location>
</feature>
<evidence type="ECO:0000256" key="2">
    <source>
        <dbReference type="ARBA" id="ARBA00022475"/>
    </source>
</evidence>
<dbReference type="EMBL" id="CAFBLR010000254">
    <property type="protein sequence ID" value="CAB4885717.1"/>
    <property type="molecule type" value="Genomic_DNA"/>
</dbReference>
<keyword evidence="3 6" id="KW-0812">Transmembrane</keyword>
<dbReference type="Pfam" id="PF00482">
    <property type="entry name" value="T2SSF"/>
    <property type="match status" value="1"/>
</dbReference>
<evidence type="ECO:0000256" key="1">
    <source>
        <dbReference type="ARBA" id="ARBA00004651"/>
    </source>
</evidence>
<evidence type="ECO:0000256" key="6">
    <source>
        <dbReference type="SAM" id="Phobius"/>
    </source>
</evidence>
<keyword evidence="2" id="KW-1003">Cell membrane</keyword>
<evidence type="ECO:0000256" key="4">
    <source>
        <dbReference type="ARBA" id="ARBA00022989"/>
    </source>
</evidence>
<gene>
    <name evidence="8" type="ORF">UFOPK2602_02169</name>
    <name evidence="9" type="ORF">UFOPK2806_02557</name>
    <name evidence="10" type="ORF">UFOPK3417_01902</name>
    <name evidence="11" type="ORF">UFOPK4306_02053</name>
</gene>
<reference evidence="11" key="1">
    <citation type="submission" date="2020-05" db="EMBL/GenBank/DDBJ databases">
        <authorList>
            <person name="Chiriac C."/>
            <person name="Salcher M."/>
            <person name="Ghai R."/>
            <person name="Kavagutti S V."/>
        </authorList>
    </citation>
    <scope>NUCLEOTIDE SEQUENCE</scope>
</reference>
<evidence type="ECO:0000256" key="5">
    <source>
        <dbReference type="ARBA" id="ARBA00023136"/>
    </source>
</evidence>
<evidence type="ECO:0000313" key="11">
    <source>
        <dbReference type="EMBL" id="CAB5067359.1"/>
    </source>
</evidence>
<keyword evidence="4 6" id="KW-1133">Transmembrane helix</keyword>